<evidence type="ECO:0000256" key="4">
    <source>
        <dbReference type="ARBA" id="ARBA00054927"/>
    </source>
</evidence>
<dbReference type="GO" id="GO:0007034">
    <property type="term" value="P:vacuolar transport"/>
    <property type="evidence" value="ECO:0007669"/>
    <property type="project" value="UniProtKB-ARBA"/>
</dbReference>
<dbReference type="Gene3D" id="1.20.5.110">
    <property type="match status" value="1"/>
</dbReference>
<dbReference type="SUPFAM" id="SSF64268">
    <property type="entry name" value="PX domain"/>
    <property type="match status" value="1"/>
</dbReference>
<dbReference type="HOGENOM" id="CLU_033748_1_0_1"/>
<evidence type="ECO:0000256" key="3">
    <source>
        <dbReference type="ARBA" id="ARBA00023054"/>
    </source>
</evidence>
<feature type="region of interest" description="Disordered" evidence="5">
    <location>
        <begin position="253"/>
        <end position="277"/>
    </location>
</feature>
<dbReference type="AlphaFoldDB" id="G0VF57"/>
<keyword evidence="9" id="KW-1185">Reference proteome</keyword>
<reference key="2">
    <citation type="submission" date="2011-08" db="EMBL/GenBank/DDBJ databases">
        <title>Genome sequence of Naumovozyma castellii.</title>
        <authorList>
            <person name="Gordon J.L."/>
            <person name="Armisen D."/>
            <person name="Proux-Wera E."/>
            <person name="OhEigeartaigh S.S."/>
            <person name="Byrne K.P."/>
            <person name="Wolfe K.H."/>
        </authorList>
    </citation>
    <scope>NUCLEOTIDE SEQUENCE</scope>
    <source>
        <strain>Type strain:CBS 4309</strain>
    </source>
</reference>
<dbReference type="InterPro" id="IPR036871">
    <property type="entry name" value="PX_dom_sf"/>
</dbReference>
<evidence type="ECO:0008006" key="10">
    <source>
        <dbReference type="Google" id="ProtNLM"/>
    </source>
</evidence>
<dbReference type="SMART" id="SM00312">
    <property type="entry name" value="PX"/>
    <property type="match status" value="1"/>
</dbReference>
<evidence type="ECO:0000256" key="2">
    <source>
        <dbReference type="ARBA" id="ARBA00022554"/>
    </source>
</evidence>
<evidence type="ECO:0000256" key="5">
    <source>
        <dbReference type="SAM" id="MobiDB-lite"/>
    </source>
</evidence>
<name>G0VF57_NAUCA</name>
<dbReference type="GO" id="GO:0016192">
    <property type="term" value="P:vesicle-mediated transport"/>
    <property type="evidence" value="ECO:0007669"/>
    <property type="project" value="UniProtKB-ARBA"/>
</dbReference>
<dbReference type="GeneID" id="96903755"/>
<comment type="subcellular location">
    <subcellularLocation>
        <location evidence="1">Vacuole</location>
    </subcellularLocation>
</comment>
<dbReference type="OMA" id="DSFDTRW"/>
<dbReference type="Gene3D" id="3.30.1520.10">
    <property type="entry name" value="Phox-like domain"/>
    <property type="match status" value="1"/>
</dbReference>
<dbReference type="OrthoDB" id="428895at2759"/>
<dbReference type="SMART" id="SM00397">
    <property type="entry name" value="t_SNARE"/>
    <property type="match status" value="1"/>
</dbReference>
<dbReference type="KEGG" id="ncs:NCAS_0E00520"/>
<dbReference type="GO" id="GO:0035091">
    <property type="term" value="F:phosphatidylinositol binding"/>
    <property type="evidence" value="ECO:0007669"/>
    <property type="project" value="InterPro"/>
</dbReference>
<evidence type="ECO:0000313" key="9">
    <source>
        <dbReference type="Proteomes" id="UP000001640"/>
    </source>
</evidence>
<dbReference type="Proteomes" id="UP000001640">
    <property type="component" value="Chromosome 5"/>
</dbReference>
<dbReference type="GO" id="GO:0000329">
    <property type="term" value="C:fungal-type vacuole membrane"/>
    <property type="evidence" value="ECO:0007669"/>
    <property type="project" value="UniProtKB-ARBA"/>
</dbReference>
<keyword evidence="3" id="KW-0175">Coiled coil</keyword>
<dbReference type="eggNOG" id="KOG3202">
    <property type="taxonomic scope" value="Eukaryota"/>
</dbReference>
<dbReference type="InParanoid" id="G0VF57"/>
<dbReference type="InterPro" id="IPR001683">
    <property type="entry name" value="PX_dom"/>
</dbReference>
<evidence type="ECO:0000259" key="6">
    <source>
        <dbReference type="PROSITE" id="PS50192"/>
    </source>
</evidence>
<keyword evidence="2" id="KW-0926">Vacuole</keyword>
<dbReference type="PROSITE" id="PS50192">
    <property type="entry name" value="T_SNARE"/>
    <property type="match status" value="1"/>
</dbReference>
<organism evidence="8 9">
    <name type="scientific">Naumovozyma castellii</name>
    <name type="common">Yeast</name>
    <name type="synonym">Saccharomyces castellii</name>
    <dbReference type="NCBI Taxonomy" id="27288"/>
    <lineage>
        <taxon>Eukaryota</taxon>
        <taxon>Fungi</taxon>
        <taxon>Dikarya</taxon>
        <taxon>Ascomycota</taxon>
        <taxon>Saccharomycotina</taxon>
        <taxon>Saccharomycetes</taxon>
        <taxon>Saccharomycetales</taxon>
        <taxon>Saccharomycetaceae</taxon>
        <taxon>Naumovozyma</taxon>
    </lineage>
</organism>
<protein>
    <recommendedName>
        <fullName evidence="10">t-SNARE coiled-coil homology domain-containing protein</fullName>
    </recommendedName>
</protein>
<dbReference type="STRING" id="1064592.G0VF57"/>
<dbReference type="CDD" id="cd15858">
    <property type="entry name" value="SNARE_VAM7"/>
    <property type="match status" value="1"/>
</dbReference>
<dbReference type="Pfam" id="PF00787">
    <property type="entry name" value="PX"/>
    <property type="match status" value="1"/>
</dbReference>
<accession>G0VF57</accession>
<sequence>MRKRLMAQVNIDDVNIVNNSYANYGIHLKVVVDDRDQDPMNDDNQVLEDRHIYKRFSEFLELKRRLEKEFNSELPYELPSRHHGPIFNVWTRSTTSIDPVITEERRIQLAKFVSDMLNDSFDTKWKNSELVRVFLQLPLNWNDYRLRDHQESPAKQLNSLKSWLEKFRDCKNIFEEIKKSQNGKDRNMKSMKLRLSLTDLENWLTKFPSNEDPVEVNKYKNLLSTLKQDLNDLIFETAPSDMKLSSQDDLFSMNRTNTSGSGVKLTTGRRKLGGGDQGSVQQMLQEQKDITKEQDQELAQLHTVIRRQKDLSIELNNELSQQNELLDSMDEEVGATARKLQYAGKKAQRFNQSS</sequence>
<feature type="domain" description="T-SNARE coiled-coil homology" evidence="6">
    <location>
        <begin position="288"/>
        <end position="350"/>
    </location>
</feature>
<dbReference type="PROSITE" id="PS50195">
    <property type="entry name" value="PX"/>
    <property type="match status" value="1"/>
</dbReference>
<gene>
    <name evidence="8" type="primary">NCAS0E00520</name>
    <name evidence="8" type="ordered locus">NCAS_0E00520</name>
</gene>
<evidence type="ECO:0000259" key="7">
    <source>
        <dbReference type="PROSITE" id="PS50195"/>
    </source>
</evidence>
<evidence type="ECO:0000256" key="1">
    <source>
        <dbReference type="ARBA" id="ARBA00004116"/>
    </source>
</evidence>
<dbReference type="GO" id="GO:0097576">
    <property type="term" value="P:vacuole fusion"/>
    <property type="evidence" value="ECO:0007669"/>
    <property type="project" value="UniProtKB-ARBA"/>
</dbReference>
<dbReference type="InterPro" id="IPR000727">
    <property type="entry name" value="T_SNARE_dom"/>
</dbReference>
<evidence type="ECO:0000313" key="8">
    <source>
        <dbReference type="EMBL" id="CCC70122.1"/>
    </source>
</evidence>
<comment type="function">
    <text evidence="4">Essential for proper morphogenesis of the vacuole. May exist as structural reinforcement on the surface of the vacuolar membrane and be required for maintenance against rupture by osmotic pressure.</text>
</comment>
<dbReference type="FunCoup" id="G0VF57">
    <property type="interactions" value="197"/>
</dbReference>
<feature type="domain" description="PX" evidence="7">
    <location>
        <begin position="1"/>
        <end position="141"/>
    </location>
</feature>
<dbReference type="RefSeq" id="XP_003676483.1">
    <property type="nucleotide sequence ID" value="XM_003676435.1"/>
</dbReference>
<dbReference type="EMBL" id="HE576756">
    <property type="protein sequence ID" value="CCC70122.1"/>
    <property type="molecule type" value="Genomic_DNA"/>
</dbReference>
<dbReference type="SUPFAM" id="SSF58038">
    <property type="entry name" value="SNARE fusion complex"/>
    <property type="match status" value="1"/>
</dbReference>
<dbReference type="FunFam" id="1.20.5.110:FF:000058">
    <property type="entry name" value="VAM7p Vacuolar SNARE protein"/>
    <property type="match status" value="1"/>
</dbReference>
<reference evidence="8 9" key="1">
    <citation type="journal article" date="2011" name="Proc. Natl. Acad. Sci. U.S.A.">
        <title>Evolutionary erosion of yeast sex chromosomes by mating-type switching accidents.</title>
        <authorList>
            <person name="Gordon J.L."/>
            <person name="Armisen D."/>
            <person name="Proux-Wera E."/>
            <person name="Oheigeartaigh S.S."/>
            <person name="Byrne K.P."/>
            <person name="Wolfe K.H."/>
        </authorList>
    </citation>
    <scope>NUCLEOTIDE SEQUENCE [LARGE SCALE GENOMIC DNA]</scope>
    <source>
        <strain evidence="9">ATCC 76901 / BCRC 22586 / CBS 4309 / NBRC 1992 / NRRL Y-12630</strain>
    </source>
</reference>
<proteinExistence type="predicted"/>